<name>A0A9K3J005_HELAN</name>
<gene>
    <name evidence="1" type="ORF">HanXRQr2_Chr05g0206701</name>
</gene>
<keyword evidence="2" id="KW-1185">Reference proteome</keyword>
<dbReference type="Proteomes" id="UP000215914">
    <property type="component" value="Unassembled WGS sequence"/>
</dbReference>
<comment type="caution">
    <text evidence="1">The sequence shown here is derived from an EMBL/GenBank/DDBJ whole genome shotgun (WGS) entry which is preliminary data.</text>
</comment>
<dbReference type="Gramene" id="mRNA:HanXRQr2_Chr05g0206701">
    <property type="protein sequence ID" value="CDS:HanXRQr2_Chr05g0206701.1"/>
    <property type="gene ID" value="HanXRQr2_Chr05g0206701"/>
</dbReference>
<evidence type="ECO:0000313" key="1">
    <source>
        <dbReference type="EMBL" id="KAF5805225.1"/>
    </source>
</evidence>
<organism evidence="1 2">
    <name type="scientific">Helianthus annuus</name>
    <name type="common">Common sunflower</name>
    <dbReference type="NCBI Taxonomy" id="4232"/>
    <lineage>
        <taxon>Eukaryota</taxon>
        <taxon>Viridiplantae</taxon>
        <taxon>Streptophyta</taxon>
        <taxon>Embryophyta</taxon>
        <taxon>Tracheophyta</taxon>
        <taxon>Spermatophyta</taxon>
        <taxon>Magnoliopsida</taxon>
        <taxon>eudicotyledons</taxon>
        <taxon>Gunneridae</taxon>
        <taxon>Pentapetalae</taxon>
        <taxon>asterids</taxon>
        <taxon>campanulids</taxon>
        <taxon>Asterales</taxon>
        <taxon>Asteraceae</taxon>
        <taxon>Asteroideae</taxon>
        <taxon>Heliantheae alliance</taxon>
        <taxon>Heliantheae</taxon>
        <taxon>Helianthus</taxon>
    </lineage>
</organism>
<proteinExistence type="predicted"/>
<protein>
    <submittedName>
        <fullName evidence="1">Uncharacterized protein</fullName>
    </submittedName>
</protein>
<accession>A0A9K3J005</accession>
<dbReference type="EMBL" id="MNCJ02000320">
    <property type="protein sequence ID" value="KAF5805225.1"/>
    <property type="molecule type" value="Genomic_DNA"/>
</dbReference>
<reference evidence="1" key="1">
    <citation type="journal article" date="2017" name="Nature">
        <title>The sunflower genome provides insights into oil metabolism, flowering and Asterid evolution.</title>
        <authorList>
            <person name="Badouin H."/>
            <person name="Gouzy J."/>
            <person name="Grassa C.J."/>
            <person name="Murat F."/>
            <person name="Staton S.E."/>
            <person name="Cottret L."/>
            <person name="Lelandais-Briere C."/>
            <person name="Owens G.L."/>
            <person name="Carrere S."/>
            <person name="Mayjonade B."/>
            <person name="Legrand L."/>
            <person name="Gill N."/>
            <person name="Kane N.C."/>
            <person name="Bowers J.E."/>
            <person name="Hubner S."/>
            <person name="Bellec A."/>
            <person name="Berard A."/>
            <person name="Berges H."/>
            <person name="Blanchet N."/>
            <person name="Boniface M.C."/>
            <person name="Brunel D."/>
            <person name="Catrice O."/>
            <person name="Chaidir N."/>
            <person name="Claudel C."/>
            <person name="Donnadieu C."/>
            <person name="Faraut T."/>
            <person name="Fievet G."/>
            <person name="Helmstetter N."/>
            <person name="King M."/>
            <person name="Knapp S.J."/>
            <person name="Lai Z."/>
            <person name="Le Paslier M.C."/>
            <person name="Lippi Y."/>
            <person name="Lorenzon L."/>
            <person name="Mandel J.R."/>
            <person name="Marage G."/>
            <person name="Marchand G."/>
            <person name="Marquand E."/>
            <person name="Bret-Mestries E."/>
            <person name="Morien E."/>
            <person name="Nambeesan S."/>
            <person name="Nguyen T."/>
            <person name="Pegot-Espagnet P."/>
            <person name="Pouilly N."/>
            <person name="Raftis F."/>
            <person name="Sallet E."/>
            <person name="Schiex T."/>
            <person name="Thomas J."/>
            <person name="Vandecasteele C."/>
            <person name="Vares D."/>
            <person name="Vear F."/>
            <person name="Vautrin S."/>
            <person name="Crespi M."/>
            <person name="Mangin B."/>
            <person name="Burke J.M."/>
            <person name="Salse J."/>
            <person name="Munos S."/>
            <person name="Vincourt P."/>
            <person name="Rieseberg L.H."/>
            <person name="Langlade N.B."/>
        </authorList>
    </citation>
    <scope>NUCLEOTIDE SEQUENCE</scope>
    <source>
        <tissue evidence="1">Leaves</tissue>
    </source>
</reference>
<evidence type="ECO:0000313" key="2">
    <source>
        <dbReference type="Proteomes" id="UP000215914"/>
    </source>
</evidence>
<dbReference type="AlphaFoldDB" id="A0A9K3J005"/>
<reference evidence="1" key="2">
    <citation type="submission" date="2020-06" db="EMBL/GenBank/DDBJ databases">
        <title>Helianthus annuus Genome sequencing and assembly Release 2.</title>
        <authorList>
            <person name="Gouzy J."/>
            <person name="Langlade N."/>
            <person name="Munos S."/>
        </authorList>
    </citation>
    <scope>NUCLEOTIDE SEQUENCE</scope>
    <source>
        <tissue evidence="1">Leaves</tissue>
    </source>
</reference>
<sequence>MMILMHAHIGLDETLVTLKDARLVNFCYVSLLLRHCNSFNSIKRNLFNPWL</sequence>